<evidence type="ECO:0000313" key="3">
    <source>
        <dbReference type="Proteomes" id="UP000005665"/>
    </source>
</evidence>
<gene>
    <name evidence="2" type="primary">12</name>
    <name evidence="2" type="ORF">SAINTUS_12</name>
</gene>
<dbReference type="KEGG" id="vg:40235048"/>
<dbReference type="RefSeq" id="YP_009638277.1">
    <property type="nucleotide sequence ID" value="NC_042335.1"/>
</dbReference>
<dbReference type="EMBL" id="JN831654">
    <property type="protein sequence ID" value="AER26396.1"/>
    <property type="molecule type" value="Genomic_DNA"/>
</dbReference>
<evidence type="ECO:0000256" key="1">
    <source>
        <dbReference type="SAM" id="MobiDB-lite"/>
    </source>
</evidence>
<evidence type="ECO:0000313" key="2">
    <source>
        <dbReference type="EMBL" id="AER26396.1"/>
    </source>
</evidence>
<feature type="compositionally biased region" description="Low complexity" evidence="1">
    <location>
        <begin position="1"/>
        <end position="17"/>
    </location>
</feature>
<accession>G8IR95</accession>
<sequence length="170" mass="17887">MSDTPGTPDATPSATPATPTPEPDTFSRDYVETLRSENAAARVKNKEAVETAKTETRAEVIAEYEPQMAEKDTQIATLTADLTAAQVDNQKLRAVLASEGVAAGDVLDLVDLVQGSDEESISESVKRVLAVYGKRETKSPAYDPSQGMGGGNIPLNGDPVLNILKQAVGA</sequence>
<feature type="region of interest" description="Disordered" evidence="1">
    <location>
        <begin position="1"/>
        <end position="27"/>
    </location>
</feature>
<protein>
    <submittedName>
        <fullName evidence="2">Scaffolding protein</fullName>
    </submittedName>
</protein>
<reference evidence="2 3" key="1">
    <citation type="journal article" date="2012" name="J. Virol.">
        <title>Complete Genome Sequences of 138 Mycobacteriophages.</title>
        <authorList>
            <consortium name="the Science Education Alliance Phage Hunters Advancing Genomics and Evolutionary Science Program"/>
            <consortium name="the KwaZulu-Natal Research Institute for Tuberculosis and HIV Mycobacterial Genetics Course Students"/>
            <consortium name="the Phage Hunters Integrating Research and Education Program"/>
            <person name="Hatfull G.F."/>
        </authorList>
    </citation>
    <scope>NUCLEOTIDE SEQUENCE [LARGE SCALE GENOMIC DNA]</scope>
</reference>
<organism evidence="2 3">
    <name type="scientific">Mycobacterium phage Saintus</name>
    <dbReference type="NCBI Taxonomy" id="2923007"/>
    <lineage>
        <taxon>Viruses</taxon>
        <taxon>Duplodnaviria</taxon>
        <taxon>Heunggongvirae</taxon>
        <taxon>Uroviricota</taxon>
        <taxon>Caudoviricetes</taxon>
        <taxon>Fromanvirus</taxon>
        <taxon>Fromanvirus saintus</taxon>
    </lineage>
</organism>
<name>G8IR95_9CAUD</name>
<dbReference type="GeneID" id="40235048"/>
<keyword evidence="3" id="KW-1185">Reference proteome</keyword>
<proteinExistence type="predicted"/>
<dbReference type="Proteomes" id="UP000005665">
    <property type="component" value="Segment"/>
</dbReference>